<keyword evidence="1 3" id="KW-0560">Oxidoreductase</keyword>
<dbReference type="CDD" id="cd19077">
    <property type="entry name" value="AKR_AKR8A1-2"/>
    <property type="match status" value="1"/>
</dbReference>
<dbReference type="SUPFAM" id="SSF51430">
    <property type="entry name" value="NAD(P)-linked oxidoreductase"/>
    <property type="match status" value="1"/>
</dbReference>
<feature type="domain" description="NADP-dependent oxidoreductase" evidence="2">
    <location>
        <begin position="12"/>
        <end position="310"/>
    </location>
</feature>
<evidence type="ECO:0000313" key="3">
    <source>
        <dbReference type="EMBL" id="UNI15592.1"/>
    </source>
</evidence>
<dbReference type="GO" id="GO:0050236">
    <property type="term" value="F:pyridoxine 4-dehydrogenase (NADP+) activity"/>
    <property type="evidence" value="ECO:0007669"/>
    <property type="project" value="UniProtKB-EC"/>
</dbReference>
<dbReference type="InterPro" id="IPR023210">
    <property type="entry name" value="NADP_OxRdtase_dom"/>
</dbReference>
<dbReference type="OrthoDB" id="37537at2759"/>
<dbReference type="InterPro" id="IPR036812">
    <property type="entry name" value="NAD(P)_OxRdtase_dom_sf"/>
</dbReference>
<dbReference type="Gene3D" id="3.20.20.100">
    <property type="entry name" value="NADP-dependent oxidoreductase domain"/>
    <property type="match status" value="1"/>
</dbReference>
<evidence type="ECO:0000256" key="1">
    <source>
        <dbReference type="ARBA" id="ARBA00023002"/>
    </source>
</evidence>
<gene>
    <name evidence="3" type="ORF">JDV02_002114</name>
</gene>
<protein>
    <submittedName>
        <fullName evidence="3">Pyridoxine 4-dehydrogenase</fullName>
        <ecNumber evidence="3">1.1.1.65</ecNumber>
    </submittedName>
</protein>
<dbReference type="GeneID" id="72064075"/>
<dbReference type="GO" id="GO:0005737">
    <property type="term" value="C:cytoplasm"/>
    <property type="evidence" value="ECO:0007669"/>
    <property type="project" value="TreeGrafter"/>
</dbReference>
<keyword evidence="4" id="KW-1185">Reference proteome</keyword>
<dbReference type="Pfam" id="PF00248">
    <property type="entry name" value="Aldo_ket_red"/>
    <property type="match status" value="1"/>
</dbReference>
<reference evidence="3" key="1">
    <citation type="submission" date="2021-11" db="EMBL/GenBank/DDBJ databases">
        <title>Purpureocillium_takamizusanense_genome.</title>
        <authorList>
            <person name="Nguyen N.-H."/>
        </authorList>
    </citation>
    <scope>NUCLEOTIDE SEQUENCE</scope>
    <source>
        <strain evidence="3">PT3</strain>
    </source>
</reference>
<dbReference type="EMBL" id="CP086355">
    <property type="protein sequence ID" value="UNI15592.1"/>
    <property type="molecule type" value="Genomic_DNA"/>
</dbReference>
<dbReference type="PANTHER" id="PTHR43625">
    <property type="entry name" value="AFLATOXIN B1 ALDEHYDE REDUCTASE"/>
    <property type="match status" value="1"/>
</dbReference>
<organism evidence="3 4">
    <name type="scientific">Purpureocillium takamizusanense</name>
    <dbReference type="NCBI Taxonomy" id="2060973"/>
    <lineage>
        <taxon>Eukaryota</taxon>
        <taxon>Fungi</taxon>
        <taxon>Dikarya</taxon>
        <taxon>Ascomycota</taxon>
        <taxon>Pezizomycotina</taxon>
        <taxon>Sordariomycetes</taxon>
        <taxon>Hypocreomycetidae</taxon>
        <taxon>Hypocreales</taxon>
        <taxon>Ophiocordycipitaceae</taxon>
        <taxon>Purpureocillium</taxon>
    </lineage>
</organism>
<name>A0A9Q8QB29_9HYPO</name>
<proteinExistence type="predicted"/>
<accession>A0A9Q8QB29</accession>
<dbReference type="AlphaFoldDB" id="A0A9Q8QB29"/>
<dbReference type="EC" id="1.1.1.65" evidence="3"/>
<dbReference type="Proteomes" id="UP000829364">
    <property type="component" value="Chromosome 2"/>
</dbReference>
<dbReference type="KEGG" id="ptkz:JDV02_002114"/>
<sequence>MTVQVTGKQVGPIGFGLMGLTTGGAQTDEQRFAAIKAALESGCNYFNGGEFYGTPEENSLSMLRRYLAAHPEDADRIVLNVKGGLGPDMSPAGSRKDVAKSLDNVLRMLGPQGRIAQFEVGRKDPNVDYEEETLATIDEYVKSGKIGGISLSEVSAATIRSAAERFKITAVETELSLFHTDPLTNGILEACGELDIPVVAYSPLGRGFLGGQLKSLDDLPANDRKRIFPRFHEDNFYKNLELVRAVEGLAKRKGCTTGQVAIGWVVAMSRRPGMPTIIPIPGSSKAERVRENATVVQLTDAELQEIDEILKTFVPAGPRYPDRFMAYVEG</sequence>
<dbReference type="RefSeq" id="XP_047839073.1">
    <property type="nucleotide sequence ID" value="XM_047983103.1"/>
</dbReference>
<evidence type="ECO:0000259" key="2">
    <source>
        <dbReference type="Pfam" id="PF00248"/>
    </source>
</evidence>
<dbReference type="InterPro" id="IPR050791">
    <property type="entry name" value="Aldo-Keto_reductase"/>
</dbReference>
<dbReference type="PANTHER" id="PTHR43625:SF78">
    <property type="entry name" value="PYRIDOXAL REDUCTASE-RELATED"/>
    <property type="match status" value="1"/>
</dbReference>
<evidence type="ECO:0000313" key="4">
    <source>
        <dbReference type="Proteomes" id="UP000829364"/>
    </source>
</evidence>